<keyword evidence="5 7" id="KW-0472">Membrane</keyword>
<comment type="subcellular location">
    <subcellularLocation>
        <location evidence="1">Membrane</location>
        <topology evidence="1">Single-pass membrane protein</topology>
    </subcellularLocation>
</comment>
<protein>
    <submittedName>
        <fullName evidence="8">Potassium voltage-gated channel, Isk-related family, member 4</fullName>
    </submittedName>
</protein>
<dbReference type="PANTHER" id="PTHR15282">
    <property type="entry name" value="POTASSIUM VOLTAGE-GATED CHANNEL SUBFAMILY E MEMBER 1, 3"/>
    <property type="match status" value="1"/>
</dbReference>
<accession>A0A1A7XF03</accession>
<proteinExistence type="inferred from homology"/>
<dbReference type="GO" id="GO:0015459">
    <property type="term" value="F:potassium channel regulator activity"/>
    <property type="evidence" value="ECO:0007669"/>
    <property type="project" value="TreeGrafter"/>
</dbReference>
<dbReference type="InterPro" id="IPR000369">
    <property type="entry name" value="K_chnl_KCNE"/>
</dbReference>
<gene>
    <name evidence="8" type="primary">KCNE4</name>
</gene>
<evidence type="ECO:0000256" key="2">
    <source>
        <dbReference type="ARBA" id="ARBA00005688"/>
    </source>
</evidence>
<evidence type="ECO:0000313" key="8">
    <source>
        <dbReference type="EMBL" id="SBP16409.1"/>
    </source>
</evidence>
<keyword evidence="4 7" id="KW-1133">Transmembrane helix</keyword>
<name>A0A1A7XF03_9TELE</name>
<dbReference type="EMBL" id="HADX01006667">
    <property type="protein sequence ID" value="SBP28899.1"/>
    <property type="molecule type" value="Transcribed_RNA"/>
</dbReference>
<reference evidence="8" key="2">
    <citation type="submission" date="2016-06" db="EMBL/GenBank/DDBJ databases">
        <title>The genome of a short-lived fish provides insights into sex chromosome evolution and the genetic control of aging.</title>
        <authorList>
            <person name="Reichwald K."/>
            <person name="Felder M."/>
            <person name="Petzold A."/>
            <person name="Koch P."/>
            <person name="Groth M."/>
            <person name="Platzer M."/>
        </authorList>
    </citation>
    <scope>NUCLEOTIDE SEQUENCE</scope>
    <source>
        <tissue evidence="8">Brain</tissue>
    </source>
</reference>
<organism evidence="8">
    <name type="scientific">Iconisemion striatum</name>
    <dbReference type="NCBI Taxonomy" id="60296"/>
    <lineage>
        <taxon>Eukaryota</taxon>
        <taxon>Metazoa</taxon>
        <taxon>Chordata</taxon>
        <taxon>Craniata</taxon>
        <taxon>Vertebrata</taxon>
        <taxon>Euteleostomi</taxon>
        <taxon>Actinopterygii</taxon>
        <taxon>Neopterygii</taxon>
        <taxon>Teleostei</taxon>
        <taxon>Neoteleostei</taxon>
        <taxon>Acanthomorphata</taxon>
        <taxon>Ovalentaria</taxon>
        <taxon>Atherinomorphae</taxon>
        <taxon>Cyprinodontiformes</taxon>
        <taxon>Nothobranchiidae</taxon>
        <taxon>Iconisemion</taxon>
    </lineage>
</organism>
<dbReference type="EMBL" id="HADW01015009">
    <property type="protein sequence ID" value="SBP16409.1"/>
    <property type="molecule type" value="Transcribed_RNA"/>
</dbReference>
<evidence type="ECO:0000256" key="3">
    <source>
        <dbReference type="ARBA" id="ARBA00022692"/>
    </source>
</evidence>
<dbReference type="GO" id="GO:1902282">
    <property type="term" value="F:voltage-gated potassium channel activity involved in ventricular cardiac muscle cell action potential repolarization"/>
    <property type="evidence" value="ECO:0007669"/>
    <property type="project" value="TreeGrafter"/>
</dbReference>
<feature type="transmembrane region" description="Helical" evidence="7">
    <location>
        <begin position="33"/>
        <end position="56"/>
    </location>
</feature>
<reference evidence="8" key="1">
    <citation type="submission" date="2016-05" db="EMBL/GenBank/DDBJ databases">
        <authorList>
            <person name="Lavstsen T."/>
            <person name="Jespersen J.S."/>
        </authorList>
    </citation>
    <scope>NUCLEOTIDE SEQUENCE</scope>
    <source>
        <tissue evidence="8">Brain</tissue>
    </source>
</reference>
<dbReference type="GO" id="GO:0086091">
    <property type="term" value="P:regulation of heart rate by cardiac conduction"/>
    <property type="evidence" value="ECO:0007669"/>
    <property type="project" value="TreeGrafter"/>
</dbReference>
<dbReference type="GO" id="GO:0005251">
    <property type="term" value="F:delayed rectifier potassium channel activity"/>
    <property type="evidence" value="ECO:0007669"/>
    <property type="project" value="TreeGrafter"/>
</dbReference>
<feature type="region of interest" description="Disordered" evidence="6">
    <location>
        <begin position="155"/>
        <end position="177"/>
    </location>
</feature>
<dbReference type="GO" id="GO:0008076">
    <property type="term" value="C:voltage-gated potassium channel complex"/>
    <property type="evidence" value="ECO:0007669"/>
    <property type="project" value="TreeGrafter"/>
</dbReference>
<sequence length="177" mass="19621">MEHLENSTASSKLLFHHAHRAAEPRVDRSDGNASLYILIVMSFYGVFLCGIMLGYFRSKRREKRRINIFTRLVHEEEQREWGALPKKHSFSFPAAVSGLRAVSFPFCGNHSNHFGHIQFDSSLPSPLACVLCAEQSSVSSLCSSADTRLTIEEEAHGGAVEAREESAQLDHSGDDSG</sequence>
<dbReference type="GO" id="GO:0044325">
    <property type="term" value="F:transmembrane transporter binding"/>
    <property type="evidence" value="ECO:0007669"/>
    <property type="project" value="TreeGrafter"/>
</dbReference>
<comment type="similarity">
    <text evidence="2">Belongs to the potassium channel KCNE family.</text>
</comment>
<dbReference type="Pfam" id="PF02060">
    <property type="entry name" value="ISK_Channel"/>
    <property type="match status" value="1"/>
</dbReference>
<evidence type="ECO:0000256" key="7">
    <source>
        <dbReference type="SAM" id="Phobius"/>
    </source>
</evidence>
<dbReference type="AlphaFoldDB" id="A0A1A7XF03"/>
<evidence type="ECO:0000256" key="4">
    <source>
        <dbReference type="ARBA" id="ARBA00022989"/>
    </source>
</evidence>
<keyword evidence="3 7" id="KW-0812">Transmembrane</keyword>
<evidence type="ECO:0000256" key="5">
    <source>
        <dbReference type="ARBA" id="ARBA00023136"/>
    </source>
</evidence>
<dbReference type="PANTHER" id="PTHR15282:SF9">
    <property type="entry name" value="POTASSIUM VOLTAGE-GATED CHANNEL SUBFAMILY E MEMBER 4"/>
    <property type="match status" value="1"/>
</dbReference>
<dbReference type="PRINTS" id="PR00168">
    <property type="entry name" value="KCNECHANNEL"/>
</dbReference>
<dbReference type="GO" id="GO:0097623">
    <property type="term" value="P:potassium ion export across plasma membrane"/>
    <property type="evidence" value="ECO:0007669"/>
    <property type="project" value="TreeGrafter"/>
</dbReference>
<evidence type="ECO:0000256" key="6">
    <source>
        <dbReference type="SAM" id="MobiDB-lite"/>
    </source>
</evidence>
<dbReference type="GO" id="GO:0060307">
    <property type="term" value="P:regulation of ventricular cardiac muscle cell membrane repolarization"/>
    <property type="evidence" value="ECO:0007669"/>
    <property type="project" value="TreeGrafter"/>
</dbReference>
<evidence type="ECO:0000256" key="1">
    <source>
        <dbReference type="ARBA" id="ARBA00004167"/>
    </source>
</evidence>